<comment type="caution">
    <text evidence="1">The sequence shown here is derived from an EMBL/GenBank/DDBJ whole genome shotgun (WGS) entry which is preliminary data.</text>
</comment>
<dbReference type="EMBL" id="BMIC01000001">
    <property type="protein sequence ID" value="GFZ81929.1"/>
    <property type="molecule type" value="Genomic_DNA"/>
</dbReference>
<gene>
    <name evidence="1" type="ORF">GCM10011531_10330</name>
</gene>
<protein>
    <recommendedName>
        <fullName evidence="3">TonB C-terminal domain-containing protein</fullName>
    </recommendedName>
</protein>
<accession>A0A8J2TTP6</accession>
<proteinExistence type="predicted"/>
<organism evidence="1 2">
    <name type="scientific">Aquaticitalea lipolytica</name>
    <dbReference type="NCBI Taxonomy" id="1247562"/>
    <lineage>
        <taxon>Bacteria</taxon>
        <taxon>Pseudomonadati</taxon>
        <taxon>Bacteroidota</taxon>
        <taxon>Flavobacteriia</taxon>
        <taxon>Flavobacteriales</taxon>
        <taxon>Flavobacteriaceae</taxon>
        <taxon>Aquaticitalea</taxon>
    </lineage>
</organism>
<sequence>MKRLILVLSILFFVSCDYFDKKKIDTKTIVNDELKSINWNDVDEYPTFSICDSTNNKKECFQNVLRDRLNAKLSNQNIVVTEDVNDTILLRIYIDSEGVFSIKSIECSDITKAQIPQLDSLLRHSFDSLPKIFPAIKRSQQVATEFSLPVIVNIN</sequence>
<dbReference type="RefSeq" id="WP_188605240.1">
    <property type="nucleotide sequence ID" value="NZ_BMIC01000001.1"/>
</dbReference>
<keyword evidence="2" id="KW-1185">Reference proteome</keyword>
<evidence type="ECO:0000313" key="1">
    <source>
        <dbReference type="EMBL" id="GFZ81929.1"/>
    </source>
</evidence>
<dbReference type="AlphaFoldDB" id="A0A8J2TTP6"/>
<reference evidence="1 2" key="1">
    <citation type="journal article" date="2014" name="Int. J. Syst. Evol. Microbiol.">
        <title>Complete genome sequence of Corynebacterium casei LMG S-19264T (=DSM 44701T), isolated from a smear-ripened cheese.</title>
        <authorList>
            <consortium name="US DOE Joint Genome Institute (JGI-PGF)"/>
            <person name="Walter F."/>
            <person name="Albersmeier A."/>
            <person name="Kalinowski J."/>
            <person name="Ruckert C."/>
        </authorList>
    </citation>
    <scope>NUCLEOTIDE SEQUENCE [LARGE SCALE GENOMIC DNA]</scope>
    <source>
        <strain evidence="1 2">CGMCC 1.15295</strain>
    </source>
</reference>
<evidence type="ECO:0000313" key="2">
    <source>
        <dbReference type="Proteomes" id="UP000598120"/>
    </source>
</evidence>
<name>A0A8J2TTP6_9FLAO</name>
<dbReference type="PROSITE" id="PS51257">
    <property type="entry name" value="PROKAR_LIPOPROTEIN"/>
    <property type="match status" value="1"/>
</dbReference>
<evidence type="ECO:0008006" key="3">
    <source>
        <dbReference type="Google" id="ProtNLM"/>
    </source>
</evidence>
<dbReference type="Proteomes" id="UP000598120">
    <property type="component" value="Unassembled WGS sequence"/>
</dbReference>